<dbReference type="EMBL" id="KB445562">
    <property type="protein sequence ID" value="EMC92411.1"/>
    <property type="molecule type" value="Genomic_DNA"/>
</dbReference>
<keyword evidence="2" id="KW-1185">Reference proteome</keyword>
<dbReference type="GeneID" id="19110773"/>
<gene>
    <name evidence="1" type="ORF">BAUCODRAFT_287689</name>
</gene>
<name>M2M7V2_BAUPA</name>
<dbReference type="HOGENOM" id="CLU_2196436_0_0_1"/>
<evidence type="ECO:0000313" key="1">
    <source>
        <dbReference type="EMBL" id="EMC92411.1"/>
    </source>
</evidence>
<protein>
    <submittedName>
        <fullName evidence="1">Uncharacterized protein</fullName>
    </submittedName>
</protein>
<proteinExistence type="predicted"/>
<dbReference type="AlphaFoldDB" id="M2M7V2"/>
<dbReference type="Proteomes" id="UP000011761">
    <property type="component" value="Unassembled WGS sequence"/>
</dbReference>
<evidence type="ECO:0000313" key="2">
    <source>
        <dbReference type="Proteomes" id="UP000011761"/>
    </source>
</evidence>
<organism evidence="1 2">
    <name type="scientific">Baudoinia panamericana (strain UAMH 10762)</name>
    <name type="common">Angels' share fungus</name>
    <name type="synonym">Baudoinia compniacensis (strain UAMH 10762)</name>
    <dbReference type="NCBI Taxonomy" id="717646"/>
    <lineage>
        <taxon>Eukaryota</taxon>
        <taxon>Fungi</taxon>
        <taxon>Dikarya</taxon>
        <taxon>Ascomycota</taxon>
        <taxon>Pezizomycotina</taxon>
        <taxon>Dothideomycetes</taxon>
        <taxon>Dothideomycetidae</taxon>
        <taxon>Mycosphaerellales</taxon>
        <taxon>Teratosphaeriaceae</taxon>
        <taxon>Baudoinia</taxon>
    </lineage>
</organism>
<accession>M2M7V2</accession>
<dbReference type="KEGG" id="bcom:BAUCODRAFT_287689"/>
<dbReference type="RefSeq" id="XP_007680759.1">
    <property type="nucleotide sequence ID" value="XM_007682569.1"/>
</dbReference>
<sequence length="108" mass="12122">MRNSLALPQPNSLCSVTHRLLQPIKQQIGPYVNRTLLLCGRMLRHAGEEAAKLLDDVCHRQILGQWDLCACDPFRCRDQYCSLSLTNAALCACTQQPIWVLSASVAWI</sequence>
<reference evidence="1 2" key="1">
    <citation type="journal article" date="2012" name="PLoS Pathog.">
        <title>Diverse lifestyles and strategies of plant pathogenesis encoded in the genomes of eighteen Dothideomycetes fungi.</title>
        <authorList>
            <person name="Ohm R.A."/>
            <person name="Feau N."/>
            <person name="Henrissat B."/>
            <person name="Schoch C.L."/>
            <person name="Horwitz B.A."/>
            <person name="Barry K.W."/>
            <person name="Condon B.J."/>
            <person name="Copeland A.C."/>
            <person name="Dhillon B."/>
            <person name="Glaser F."/>
            <person name="Hesse C.N."/>
            <person name="Kosti I."/>
            <person name="LaButti K."/>
            <person name="Lindquist E.A."/>
            <person name="Lucas S."/>
            <person name="Salamov A.A."/>
            <person name="Bradshaw R.E."/>
            <person name="Ciuffetti L."/>
            <person name="Hamelin R.C."/>
            <person name="Kema G.H.J."/>
            <person name="Lawrence C."/>
            <person name="Scott J.A."/>
            <person name="Spatafora J.W."/>
            <person name="Turgeon B.G."/>
            <person name="de Wit P.J.G.M."/>
            <person name="Zhong S."/>
            <person name="Goodwin S.B."/>
            <person name="Grigoriev I.V."/>
        </authorList>
    </citation>
    <scope>NUCLEOTIDE SEQUENCE [LARGE SCALE GENOMIC DNA]</scope>
    <source>
        <strain evidence="1 2">UAMH 10762</strain>
    </source>
</reference>